<keyword evidence="4" id="KW-1185">Reference proteome</keyword>
<keyword evidence="1" id="KW-0472">Membrane</keyword>
<accession>A0AA36HB52</accession>
<comment type="caution">
    <text evidence="3">The sequence shown here is derived from an EMBL/GenBank/DDBJ whole genome shotgun (WGS) entry which is preliminary data.</text>
</comment>
<dbReference type="EMBL" id="CATQJL010000316">
    <property type="protein sequence ID" value="CAJ0607479.1"/>
    <property type="molecule type" value="Genomic_DNA"/>
</dbReference>
<evidence type="ECO:0000259" key="2">
    <source>
        <dbReference type="Pfam" id="PF01757"/>
    </source>
</evidence>
<organism evidence="3 4">
    <name type="scientific">Cylicocyclus nassatus</name>
    <name type="common">Nematode worm</name>
    <dbReference type="NCBI Taxonomy" id="53992"/>
    <lineage>
        <taxon>Eukaryota</taxon>
        <taxon>Metazoa</taxon>
        <taxon>Ecdysozoa</taxon>
        <taxon>Nematoda</taxon>
        <taxon>Chromadorea</taxon>
        <taxon>Rhabditida</taxon>
        <taxon>Rhabditina</taxon>
        <taxon>Rhabditomorpha</taxon>
        <taxon>Strongyloidea</taxon>
        <taxon>Strongylidae</taxon>
        <taxon>Cylicocyclus</taxon>
    </lineage>
</organism>
<dbReference type="GO" id="GO:0016020">
    <property type="term" value="C:membrane"/>
    <property type="evidence" value="ECO:0007669"/>
    <property type="project" value="TreeGrafter"/>
</dbReference>
<dbReference type="GO" id="GO:0016747">
    <property type="term" value="F:acyltransferase activity, transferring groups other than amino-acyl groups"/>
    <property type="evidence" value="ECO:0007669"/>
    <property type="project" value="InterPro"/>
</dbReference>
<feature type="transmembrane region" description="Helical" evidence="1">
    <location>
        <begin position="273"/>
        <end position="292"/>
    </location>
</feature>
<dbReference type="PANTHER" id="PTHR23028">
    <property type="entry name" value="ACETYLTRANSFERASE"/>
    <property type="match status" value="1"/>
</dbReference>
<feature type="transmembrane region" description="Helical" evidence="1">
    <location>
        <begin position="304"/>
        <end position="321"/>
    </location>
</feature>
<gene>
    <name evidence="3" type="ORF">CYNAS_LOCUS19462</name>
</gene>
<dbReference type="InterPro" id="IPR050879">
    <property type="entry name" value="Acyltransferase_3"/>
</dbReference>
<evidence type="ECO:0000256" key="1">
    <source>
        <dbReference type="SAM" id="Phobius"/>
    </source>
</evidence>
<dbReference type="Proteomes" id="UP001176961">
    <property type="component" value="Unassembled WGS sequence"/>
</dbReference>
<feature type="transmembrane region" description="Helical" evidence="1">
    <location>
        <begin position="243"/>
        <end position="267"/>
    </location>
</feature>
<dbReference type="PANTHER" id="PTHR23028:SF115">
    <property type="entry name" value="ACYL_TRANSF_3 DOMAIN-CONTAINING PROTEIN-RELATED"/>
    <property type="match status" value="1"/>
</dbReference>
<dbReference type="Pfam" id="PF01757">
    <property type="entry name" value="Acyl_transf_3"/>
    <property type="match status" value="1"/>
</dbReference>
<feature type="transmembrane region" description="Helical" evidence="1">
    <location>
        <begin position="119"/>
        <end position="135"/>
    </location>
</feature>
<feature type="transmembrane region" description="Helical" evidence="1">
    <location>
        <begin position="30"/>
        <end position="49"/>
    </location>
</feature>
<protein>
    <recommendedName>
        <fullName evidence="2">Acyltransferase 3 domain-containing protein</fullName>
    </recommendedName>
</protein>
<feature type="transmembrane region" description="Helical" evidence="1">
    <location>
        <begin position="87"/>
        <end position="110"/>
    </location>
</feature>
<sequence length="350" mass="40528">MAMIITRASPISASFLLTFYYKRIKRILPLYYMVLFAVLLLVIVKLPAFRSINFTSSRRALLLIANIKFESDPLKEYEKMLKNADDLFTHTWSLCVEMQWYLLAPLLFFLQKLLLPKKIFFLGMVYASMHFYFAVDDNTAFYNVFARMWQFCAGIIALVYSDDKTCTTQTNQVTESEDSLQDKGKLGCTDVISWLIFVLAIMVPFVWVPLPKRFLRIETTIMTAILIRLGKLCQTAVLTRPEVVYVGEISYALYLIHWPVFVAMKYWYPENPLSSTVGVITSVFFALLTYRFYETNYLRRSPTFICLLIATLFLGCGYLSSLPTELFKPAKIDYNGLKIEDAAWNLSTHF</sequence>
<reference evidence="3" key="1">
    <citation type="submission" date="2023-07" db="EMBL/GenBank/DDBJ databases">
        <authorList>
            <consortium name="CYATHOMIX"/>
        </authorList>
    </citation>
    <scope>NUCLEOTIDE SEQUENCE</scope>
    <source>
        <strain evidence="3">N/A</strain>
    </source>
</reference>
<keyword evidence="1" id="KW-1133">Transmembrane helix</keyword>
<evidence type="ECO:0000313" key="3">
    <source>
        <dbReference type="EMBL" id="CAJ0607479.1"/>
    </source>
</evidence>
<feature type="transmembrane region" description="Helical" evidence="1">
    <location>
        <begin position="191"/>
        <end position="208"/>
    </location>
</feature>
<dbReference type="InterPro" id="IPR002656">
    <property type="entry name" value="Acyl_transf_3_dom"/>
</dbReference>
<dbReference type="AlphaFoldDB" id="A0AA36HB52"/>
<feature type="domain" description="Acyltransferase 3" evidence="2">
    <location>
        <begin position="14"/>
        <end position="291"/>
    </location>
</feature>
<proteinExistence type="predicted"/>
<dbReference type="GO" id="GO:0000271">
    <property type="term" value="P:polysaccharide biosynthetic process"/>
    <property type="evidence" value="ECO:0007669"/>
    <property type="project" value="TreeGrafter"/>
</dbReference>
<evidence type="ECO:0000313" key="4">
    <source>
        <dbReference type="Proteomes" id="UP001176961"/>
    </source>
</evidence>
<keyword evidence="1" id="KW-0812">Transmembrane</keyword>
<name>A0AA36HB52_CYLNA</name>